<evidence type="ECO:0000313" key="1">
    <source>
        <dbReference type="EMBL" id="OAG39733.1"/>
    </source>
</evidence>
<keyword evidence="2" id="KW-1185">Reference proteome</keyword>
<organism evidence="1 2">
    <name type="scientific">Fonsecaea monophora</name>
    <dbReference type="NCBI Taxonomy" id="254056"/>
    <lineage>
        <taxon>Eukaryota</taxon>
        <taxon>Fungi</taxon>
        <taxon>Dikarya</taxon>
        <taxon>Ascomycota</taxon>
        <taxon>Pezizomycotina</taxon>
        <taxon>Eurotiomycetes</taxon>
        <taxon>Chaetothyriomycetidae</taxon>
        <taxon>Chaetothyriales</taxon>
        <taxon>Herpotrichiellaceae</taxon>
        <taxon>Fonsecaea</taxon>
    </lineage>
</organism>
<sequence>MNALSKKSAEQWLALIAEEIPEKVKKILGSLHPPTNDELERLPPVNLTNAGVYARLVTSRYPVPVASNRYLYVGSASKYGTGLQGRVNHHVRKGPERLVRDMRSRDLLAPGRFVTLMTMKMDSAEEEHVFDVRRTVTLAEAILTIWLGALPSPGHHLPGLCPWGRQTLKYRAWSSHNPLEVDIMRPNNEMIEVSSVA</sequence>
<evidence type="ECO:0008006" key="3">
    <source>
        <dbReference type="Google" id="ProtNLM"/>
    </source>
</evidence>
<dbReference type="Proteomes" id="UP000077002">
    <property type="component" value="Unassembled WGS sequence"/>
</dbReference>
<name>A0A177F687_9EURO</name>
<accession>A0A177F687</accession>
<dbReference type="AlphaFoldDB" id="A0A177F687"/>
<reference evidence="1 2" key="1">
    <citation type="submission" date="2016-03" db="EMBL/GenBank/DDBJ databases">
        <title>Draft genome sequence of the Fonsecaea monophora CBS 269.37.</title>
        <authorList>
            <person name="Bombassaro A."/>
            <person name="Vinicius W.A."/>
            <person name="De Hoog S."/>
            <person name="Sun J."/>
            <person name="Souza E.M."/>
            <person name="Raittz R.T."/>
            <person name="Costa F."/>
            <person name="Leao A.C."/>
            <person name="Tadra-Sfeir M.Z."/>
            <person name="Baura V."/>
            <person name="Balsanelli E."/>
            <person name="Pedrosa F.O."/>
            <person name="Moreno L.F."/>
            <person name="Steffens M.B."/>
            <person name="Xi L."/>
            <person name="Bocca A.L."/>
            <person name="Felipe M.S."/>
            <person name="Teixeira M."/>
            <person name="Telles Filho F.Q."/>
            <person name="Azevedo C.M."/>
            <person name="Gomes R."/>
            <person name="Vicente V.A."/>
        </authorList>
    </citation>
    <scope>NUCLEOTIDE SEQUENCE [LARGE SCALE GENOMIC DNA]</scope>
    <source>
        <strain evidence="1 2">CBS 269.37</strain>
    </source>
</reference>
<dbReference type="OrthoDB" id="5410795at2759"/>
<proteinExistence type="predicted"/>
<dbReference type="GeneID" id="34601171"/>
<dbReference type="EMBL" id="LVKK01000040">
    <property type="protein sequence ID" value="OAG39733.1"/>
    <property type="molecule type" value="Genomic_DNA"/>
</dbReference>
<gene>
    <name evidence="1" type="ORF">AYO21_06008</name>
</gene>
<comment type="caution">
    <text evidence="1">The sequence shown here is derived from an EMBL/GenBank/DDBJ whole genome shotgun (WGS) entry which is preliminary data.</text>
</comment>
<dbReference type="RefSeq" id="XP_022511685.1">
    <property type="nucleotide sequence ID" value="XM_022655973.1"/>
</dbReference>
<protein>
    <recommendedName>
        <fullName evidence="3">GIY-YIG domain-containing protein</fullName>
    </recommendedName>
</protein>
<evidence type="ECO:0000313" key="2">
    <source>
        <dbReference type="Proteomes" id="UP000077002"/>
    </source>
</evidence>